<dbReference type="Pfam" id="PF10263">
    <property type="entry name" value="SprT-like"/>
    <property type="match status" value="1"/>
</dbReference>
<feature type="region of interest" description="Disordered" evidence="1">
    <location>
        <begin position="337"/>
        <end position="363"/>
    </location>
</feature>
<protein>
    <recommendedName>
        <fullName evidence="2">SprT-like domain-containing protein</fullName>
    </recommendedName>
</protein>
<feature type="compositionally biased region" description="Pro residues" evidence="1">
    <location>
        <begin position="503"/>
        <end position="517"/>
    </location>
</feature>
<proteinExistence type="predicted"/>
<evidence type="ECO:0000256" key="1">
    <source>
        <dbReference type="SAM" id="MobiDB-lite"/>
    </source>
</evidence>
<feature type="compositionally biased region" description="Basic and acidic residues" evidence="1">
    <location>
        <begin position="342"/>
        <end position="363"/>
    </location>
</feature>
<evidence type="ECO:0000313" key="3">
    <source>
        <dbReference type="EMBL" id="KAK7397918.1"/>
    </source>
</evidence>
<feature type="domain" description="SprT-like" evidence="2">
    <location>
        <begin position="297"/>
        <end position="434"/>
    </location>
</feature>
<dbReference type="EMBL" id="JAZAVJ010000409">
    <property type="protein sequence ID" value="KAK7397918.1"/>
    <property type="molecule type" value="Genomic_DNA"/>
</dbReference>
<reference evidence="3 4" key="1">
    <citation type="journal article" date="2025" name="Microbiol. Resour. Announc.">
        <title>Draft genome sequences for Neonectria magnoliae and Neonectria punicea, canker pathogens of Liriodendron tulipifera and Acer saccharum in West Virginia.</title>
        <authorList>
            <person name="Petronek H.M."/>
            <person name="Kasson M.T."/>
            <person name="Metheny A.M."/>
            <person name="Stauder C.M."/>
            <person name="Lovett B."/>
            <person name="Lynch S.C."/>
            <person name="Garnas J.R."/>
            <person name="Kasson L.R."/>
            <person name="Stajich J.E."/>
        </authorList>
    </citation>
    <scope>NUCLEOTIDE SEQUENCE [LARGE SCALE GENOMIC DNA]</scope>
    <source>
        <strain evidence="3 4">NRRL 64653</strain>
    </source>
</reference>
<name>A0ABR1GI11_9HYPO</name>
<comment type="caution">
    <text evidence="3">The sequence shown here is derived from an EMBL/GenBank/DDBJ whole genome shotgun (WGS) entry which is preliminary data.</text>
</comment>
<gene>
    <name evidence="3" type="ORF">QQX98_012721</name>
</gene>
<dbReference type="InterPro" id="IPR006640">
    <property type="entry name" value="SprT-like_domain"/>
</dbReference>
<evidence type="ECO:0000259" key="2">
    <source>
        <dbReference type="Pfam" id="PF10263"/>
    </source>
</evidence>
<keyword evidence="4" id="KW-1185">Reference proteome</keyword>
<sequence length="546" mass="60632">MAFWVDDAGRSQGGACATGRGPYIVGGKRRVSHSDGGDGGDGFDYKRTRFAAGELTVDAWGSTSSQPAAYAYGNDVRHGNCLAAGYASGHAGAGARADGFDSFDGFNSPIDDDYYHHDHDHDYDHDHNLHLNLNHNLTHDIESIPLPLTPPASIAGNNHAFFVIRERSPTPEIPAISPLGFGPGPGPGPAADMGPVLAPPGPGGPPPAACAMERTQSGLSISSDTSQHSLASLGPDDDESACFRSDLEAARLVRDHVAGLTRRRRAGSQHGRILKALINPKSGSGAPVWELDNQALRSIFSAANELFFANRLTGLVTWDWSHPASAQYQAHIVGTTALRRRREPEHDRRRREPEPECRRRRDPGHECRRPYETLIVLSSPILKDTKYNRRLLISTFLHEMIHSYLFVTCGLKAGRCGGHTEGFRQIAETIDAWVGRGYLRLGEMEADLERFREHDERGYEHERDHGAEEEWKTTMRASSPWRRWDGRAERDRDDYYPTEPRPRQQPQPQPQPHPPHLQQPGHEDWQWHQREGFLARGARGVGSPYV</sequence>
<evidence type="ECO:0000313" key="4">
    <source>
        <dbReference type="Proteomes" id="UP001498476"/>
    </source>
</evidence>
<feature type="compositionally biased region" description="Basic and acidic residues" evidence="1">
    <location>
        <begin position="521"/>
        <end position="533"/>
    </location>
</feature>
<dbReference type="Proteomes" id="UP001498476">
    <property type="component" value="Unassembled WGS sequence"/>
</dbReference>
<accession>A0ABR1GI11</accession>
<organism evidence="3 4">
    <name type="scientific">Neonectria punicea</name>
    <dbReference type="NCBI Taxonomy" id="979145"/>
    <lineage>
        <taxon>Eukaryota</taxon>
        <taxon>Fungi</taxon>
        <taxon>Dikarya</taxon>
        <taxon>Ascomycota</taxon>
        <taxon>Pezizomycotina</taxon>
        <taxon>Sordariomycetes</taxon>
        <taxon>Hypocreomycetidae</taxon>
        <taxon>Hypocreales</taxon>
        <taxon>Nectriaceae</taxon>
        <taxon>Neonectria</taxon>
    </lineage>
</organism>
<feature type="region of interest" description="Disordered" evidence="1">
    <location>
        <begin position="488"/>
        <end position="546"/>
    </location>
</feature>